<dbReference type="KEGG" id="hazt:108674246"/>
<evidence type="ECO:0000256" key="2">
    <source>
        <dbReference type="SAM" id="MobiDB-lite"/>
    </source>
</evidence>
<dbReference type="OrthoDB" id="10684849at2759"/>
<feature type="region of interest" description="Disordered" evidence="2">
    <location>
        <begin position="819"/>
        <end position="841"/>
    </location>
</feature>
<feature type="compositionally biased region" description="Low complexity" evidence="2">
    <location>
        <begin position="224"/>
        <end position="242"/>
    </location>
</feature>
<accession>A0A8B7NVC3</accession>
<dbReference type="Proteomes" id="UP000694843">
    <property type="component" value="Unplaced"/>
</dbReference>
<keyword evidence="1" id="KW-0175">Coiled coil</keyword>
<feature type="coiled-coil region" evidence="1">
    <location>
        <begin position="46"/>
        <end position="73"/>
    </location>
</feature>
<evidence type="ECO:0000313" key="3">
    <source>
        <dbReference type="Proteomes" id="UP000694843"/>
    </source>
</evidence>
<gene>
    <name evidence="4" type="primary">LOC108674246</name>
</gene>
<evidence type="ECO:0000313" key="4">
    <source>
        <dbReference type="RefSeq" id="XP_018017670.1"/>
    </source>
</evidence>
<feature type="region of interest" description="Disordered" evidence="2">
    <location>
        <begin position="601"/>
        <end position="640"/>
    </location>
</feature>
<keyword evidence="3" id="KW-1185">Reference proteome</keyword>
<reference evidence="4" key="1">
    <citation type="submission" date="2025-08" db="UniProtKB">
        <authorList>
            <consortium name="RefSeq"/>
        </authorList>
    </citation>
    <scope>IDENTIFICATION</scope>
    <source>
        <tissue evidence="4">Whole organism</tissue>
    </source>
</reference>
<dbReference type="RefSeq" id="XP_018017670.1">
    <property type="nucleotide sequence ID" value="XM_018162181.2"/>
</dbReference>
<dbReference type="AlphaFoldDB" id="A0A8B7NVC3"/>
<dbReference type="GeneID" id="108674246"/>
<protein>
    <submittedName>
        <fullName evidence="4">Uncharacterized protein LOC108674246 isoform X1</fullName>
    </submittedName>
</protein>
<organism evidence="3 4">
    <name type="scientific">Hyalella azteca</name>
    <name type="common">Amphipod</name>
    <dbReference type="NCBI Taxonomy" id="294128"/>
    <lineage>
        <taxon>Eukaryota</taxon>
        <taxon>Metazoa</taxon>
        <taxon>Ecdysozoa</taxon>
        <taxon>Arthropoda</taxon>
        <taxon>Crustacea</taxon>
        <taxon>Multicrustacea</taxon>
        <taxon>Malacostraca</taxon>
        <taxon>Eumalacostraca</taxon>
        <taxon>Peracarida</taxon>
        <taxon>Amphipoda</taxon>
        <taxon>Senticaudata</taxon>
        <taxon>Talitrida</taxon>
        <taxon>Talitroidea</taxon>
        <taxon>Hyalellidae</taxon>
        <taxon>Hyalella</taxon>
    </lineage>
</organism>
<proteinExistence type="predicted"/>
<sequence>MCEVKSNLNGSCDDFTLDAALNITALAVKKGPVALCSAIYYLINENKRLKAWIQILEEQLENVTKKQVERQEEPLCCCQDLSSGTKIPHETGAIPKRFMESKQGCQSLQKNCRESDTQHKMCKLQMEKQAMLDHSFGADSGIQLSYKESQPHFISPQNASSENFCSSNLHSSKSSDSFKSSLVRRSFRRASELGSYDRDSFRTVLLKSIRRRVSSDSCNGEGFSAASSSSSSSKPDSSAVDQSSDVDDALLAFASEHGSTSRKLSVMPVEVQFHHSPSGEDELSPVEDERHELVPLEEIASMTDDDSDLMSPCPLSGCLCVSCEALQLENPDFMYFIDDQFASGTLNVGTSVVCRFGGPEPVSVVYLGHERHAQPAHPDDALPVGVVVLCPDGREQFVALNNILFVENDGTESLDVDSLVEEDFTEPNLGSMSRNNSVNYSSDVQCESANHDSIMQHQREICDENAIDSKKIEIHDYLKGEPVFVNDDSSVQSENYINDENDNFVTFQTQIFECNLEKSKQCENEESDMQAVTKIATLNNGENFCASNSYALDQNINSVQERIYLGCDKSPYSADKEESILNRATKSSELSSYTIDSTSFEYDPHQSRKSVSNSGSRASDDHRSHAEYDSNDQEEFTQRRNFEQASRSFEKTVQIKTLQDASNAKTLQSSFLKQCGCGSSRVEVCNSNYQNAASANKTEIEGFVKGRIAIPQAATDRGETAPETMHSNAFLNEIFEADVAAFQCTSSADLHDSASRKSCNLPLRSFNSLRVSGNKYEQAKTNEDFCVKSSRRQNQLLDASQNDDLLRCLETALNVQDCKGDQRSGASQHNHKGPLDGKREHRFINTSVLQSVHGRNDNTAAPSGNVHDVRINMRSSMSSGGIGAAGAPSGDIFNRALKIIRRRSSCSDSFSLTDVSHV</sequence>
<feature type="region of interest" description="Disordered" evidence="2">
    <location>
        <begin position="215"/>
        <end position="242"/>
    </location>
</feature>
<feature type="compositionally biased region" description="Basic and acidic residues" evidence="2">
    <location>
        <begin position="618"/>
        <end position="628"/>
    </location>
</feature>
<evidence type="ECO:0000256" key="1">
    <source>
        <dbReference type="SAM" id="Coils"/>
    </source>
</evidence>
<name>A0A8B7NVC3_HYAAZ</name>